<evidence type="ECO:0008006" key="4">
    <source>
        <dbReference type="Google" id="ProtNLM"/>
    </source>
</evidence>
<accession>A0A8J4FRG1</accession>
<name>A0A8J4FRG1_9CHLO</name>
<evidence type="ECO:0000313" key="2">
    <source>
        <dbReference type="EMBL" id="GIL81352.1"/>
    </source>
</evidence>
<dbReference type="OrthoDB" id="559904at2759"/>
<feature type="region of interest" description="Disordered" evidence="1">
    <location>
        <begin position="482"/>
        <end position="579"/>
    </location>
</feature>
<dbReference type="Proteomes" id="UP000747110">
    <property type="component" value="Unassembled WGS sequence"/>
</dbReference>
<keyword evidence="3" id="KW-1185">Reference proteome</keyword>
<dbReference type="EMBL" id="BNCP01000021">
    <property type="protein sequence ID" value="GIL81352.1"/>
    <property type="molecule type" value="Genomic_DNA"/>
</dbReference>
<evidence type="ECO:0000256" key="1">
    <source>
        <dbReference type="SAM" id="MobiDB-lite"/>
    </source>
</evidence>
<feature type="compositionally biased region" description="Basic and acidic residues" evidence="1">
    <location>
        <begin position="568"/>
        <end position="579"/>
    </location>
</feature>
<protein>
    <recommendedName>
        <fullName evidence="4">PAS domain-containing protein</fullName>
    </recommendedName>
</protein>
<dbReference type="AlphaFoldDB" id="A0A8J4FRG1"/>
<gene>
    <name evidence="2" type="ORF">Vretifemale_10428</name>
</gene>
<proteinExistence type="predicted"/>
<organism evidence="2 3">
    <name type="scientific">Volvox reticuliferus</name>
    <dbReference type="NCBI Taxonomy" id="1737510"/>
    <lineage>
        <taxon>Eukaryota</taxon>
        <taxon>Viridiplantae</taxon>
        <taxon>Chlorophyta</taxon>
        <taxon>core chlorophytes</taxon>
        <taxon>Chlorophyceae</taxon>
        <taxon>CS clade</taxon>
        <taxon>Chlamydomonadales</taxon>
        <taxon>Volvocaceae</taxon>
        <taxon>Volvox</taxon>
    </lineage>
</organism>
<sequence>IRMAKSSLEAALGERRLRLSCTEEGLVSSISEGAGKLFGLDPNQIIGRGLWEIIEEPAGASEGGRLATPGPQFLLALVTRSLTSPDHSWRVLISPPQKPSKGGMLELAAAARATRVKPAIMQVHVETTAKGSGGTDNNNGSSNDDETLNIFVDLWPLATVTGVLELDGAGRVRSVLEERMRPVGLLFGVPSQCLVGTPLTELVMMPPGRNRPVDLLSSSSIKKSSLKSTKKESSVKVGPIYVLQANHADGKPTQLDVQVVGKPGPSQSLHAILRFHIAPMLPGGAPGGGGGGPGAAAGAVSFSGAPAATTGSSARPTAPFVLRSSSMIRSSPMVRLQSACGVPMAAAAAPAALGAKVGTFSLVRAHSPAAPAPAPVQPALASAGVGGVTGGSAAVVAGSQPPGERSSAACGFTGLSVLPLDIIAQTGYSVETEHQGSVSLAAPPDVLSDGVPLPGVTMNAPSKTMQLAGKSKLAMMVKSMDNDRIGSTGGGGDSDGGDDGVEPRPPKPPRRGSSRFPLGRPQMGLGSVPMPPFSKLGGEDLDELLMRTTTKGSLPVDVQSVGESDGGDSDKEARKKLDGTSRISTWVASKGAYFQNTLK</sequence>
<reference evidence="2" key="1">
    <citation type="journal article" date="2021" name="Proc. Natl. Acad. Sci. U.S.A.">
        <title>Three genomes in the algal genus Volvox reveal the fate of a haploid sex-determining region after a transition to homothallism.</title>
        <authorList>
            <person name="Yamamoto K."/>
            <person name="Hamaji T."/>
            <person name="Kawai-Toyooka H."/>
            <person name="Matsuzaki R."/>
            <person name="Takahashi F."/>
            <person name="Nishimura Y."/>
            <person name="Kawachi M."/>
            <person name="Noguchi H."/>
            <person name="Minakuchi Y."/>
            <person name="Umen J.G."/>
            <person name="Toyoda A."/>
            <person name="Nozaki H."/>
        </authorList>
    </citation>
    <scope>NUCLEOTIDE SEQUENCE</scope>
    <source>
        <strain evidence="2">NIES-3786</strain>
    </source>
</reference>
<evidence type="ECO:0000313" key="3">
    <source>
        <dbReference type="Proteomes" id="UP000747110"/>
    </source>
</evidence>
<comment type="caution">
    <text evidence="2">The sequence shown here is derived from an EMBL/GenBank/DDBJ whole genome shotgun (WGS) entry which is preliminary data.</text>
</comment>
<feature type="non-terminal residue" evidence="2">
    <location>
        <position position="1"/>
    </location>
</feature>
<feature type="non-terminal residue" evidence="2">
    <location>
        <position position="599"/>
    </location>
</feature>